<proteinExistence type="predicted"/>
<evidence type="ECO:0000313" key="2">
    <source>
        <dbReference type="EMBL" id="MFC0525389.1"/>
    </source>
</evidence>
<organism evidence="2 3">
    <name type="scientific">Pontibacillus salicampi</name>
    <dbReference type="NCBI Taxonomy" id="1449801"/>
    <lineage>
        <taxon>Bacteria</taxon>
        <taxon>Bacillati</taxon>
        <taxon>Bacillota</taxon>
        <taxon>Bacilli</taxon>
        <taxon>Bacillales</taxon>
        <taxon>Bacillaceae</taxon>
        <taxon>Pontibacillus</taxon>
    </lineage>
</organism>
<feature type="compositionally biased region" description="Basic and acidic residues" evidence="1">
    <location>
        <begin position="36"/>
        <end position="62"/>
    </location>
</feature>
<dbReference type="RefSeq" id="WP_377350608.1">
    <property type="nucleotide sequence ID" value="NZ_JBHLTP010000013.1"/>
</dbReference>
<sequence length="256" mass="28383">MRPRVGRSLFSLAVLIFIIGLVWNEDFWTLNPGEETPEKLDTKEEVQPDLTHDHNNPKRSPLDLEEAPAPSEASPDEDILSLVVMEDQPSASLLTLLTFDKGSHTLYVSKQEEEISEDTESVVQQLEQQMNLSIPYYIRVDQGELEAITKEALDIPALQQLAGEQLTSAGDVSEVNVGSIFQDVSQLSFSTLLSLQQLAVDIQQRVDTNLSVSEVLALQAKLGLESLTEPVEIQEGLYGESVPTIHEPEPLDIHDI</sequence>
<evidence type="ECO:0000313" key="3">
    <source>
        <dbReference type="Proteomes" id="UP001589836"/>
    </source>
</evidence>
<name>A0ABV6LT05_9BACI</name>
<dbReference type="EMBL" id="JBHLTP010000013">
    <property type="protein sequence ID" value="MFC0525389.1"/>
    <property type="molecule type" value="Genomic_DNA"/>
</dbReference>
<reference evidence="2 3" key="1">
    <citation type="submission" date="2024-09" db="EMBL/GenBank/DDBJ databases">
        <authorList>
            <person name="Sun Q."/>
            <person name="Mori K."/>
        </authorList>
    </citation>
    <scope>NUCLEOTIDE SEQUENCE [LARGE SCALE GENOMIC DNA]</scope>
    <source>
        <strain evidence="2 3">NCAIM B.02529</strain>
    </source>
</reference>
<keyword evidence="3" id="KW-1185">Reference proteome</keyword>
<accession>A0ABV6LT05</accession>
<evidence type="ECO:0000256" key="1">
    <source>
        <dbReference type="SAM" id="MobiDB-lite"/>
    </source>
</evidence>
<protein>
    <submittedName>
        <fullName evidence="2">Uncharacterized protein</fullName>
    </submittedName>
</protein>
<feature type="region of interest" description="Disordered" evidence="1">
    <location>
        <begin position="32"/>
        <end position="75"/>
    </location>
</feature>
<dbReference type="Proteomes" id="UP001589836">
    <property type="component" value="Unassembled WGS sequence"/>
</dbReference>
<gene>
    <name evidence="2" type="ORF">ACFFGV_17535</name>
</gene>
<comment type="caution">
    <text evidence="2">The sequence shown here is derived from an EMBL/GenBank/DDBJ whole genome shotgun (WGS) entry which is preliminary data.</text>
</comment>